<dbReference type="EMBL" id="FXXI01000004">
    <property type="protein sequence ID" value="SMS01342.1"/>
    <property type="molecule type" value="Genomic_DNA"/>
</dbReference>
<evidence type="ECO:0000256" key="1">
    <source>
        <dbReference type="SAM" id="MobiDB-lite"/>
    </source>
</evidence>
<dbReference type="Proteomes" id="UP001283366">
    <property type="component" value="Unassembled WGS sequence"/>
</dbReference>
<reference evidence="3 6" key="2">
    <citation type="submission" date="2023-11" db="EMBL/GenBank/DDBJ databases">
        <title>Plant-associative lifestyle of Vibrio porteresiae and its evolutionary dynamics.</title>
        <authorList>
            <person name="Rameshkumar N."/>
            <person name="Kirti K."/>
        </authorList>
    </citation>
    <scope>NUCLEOTIDE SEQUENCE [LARGE SCALE GENOMIC DNA]</scope>
    <source>
        <strain evidence="3 6">MSSRF38</strain>
    </source>
</reference>
<evidence type="ECO:0000313" key="6">
    <source>
        <dbReference type="Proteomes" id="UP001283366"/>
    </source>
</evidence>
<dbReference type="Proteomes" id="UP000196125">
    <property type="component" value="Unassembled WGS sequence"/>
</dbReference>
<dbReference type="EMBL" id="JAWRCO010000001">
    <property type="protein sequence ID" value="MDW6003100.1"/>
    <property type="molecule type" value="Genomic_DNA"/>
</dbReference>
<feature type="chain" id="PRO_5012802962" evidence="2">
    <location>
        <begin position="23"/>
        <end position="165"/>
    </location>
</feature>
<evidence type="ECO:0000313" key="3">
    <source>
        <dbReference type="EMBL" id="MDW6003100.1"/>
    </source>
</evidence>
<organism evidence="4 5">
    <name type="scientific">Vibrio mangrovi</name>
    <dbReference type="NCBI Taxonomy" id="474394"/>
    <lineage>
        <taxon>Bacteria</taxon>
        <taxon>Pseudomonadati</taxon>
        <taxon>Pseudomonadota</taxon>
        <taxon>Gammaproteobacteria</taxon>
        <taxon>Vibrionales</taxon>
        <taxon>Vibrionaceae</taxon>
        <taxon>Vibrio</taxon>
    </lineage>
</organism>
<protein>
    <submittedName>
        <fullName evidence="4">Uncharacterized protein</fullName>
    </submittedName>
</protein>
<evidence type="ECO:0000256" key="2">
    <source>
        <dbReference type="SAM" id="SignalP"/>
    </source>
</evidence>
<proteinExistence type="predicted"/>
<keyword evidence="6" id="KW-1185">Reference proteome</keyword>
<gene>
    <name evidence="3" type="ORF">SBX37_09580</name>
    <name evidence="4" type="ORF">VIM7927_02628</name>
</gene>
<feature type="region of interest" description="Disordered" evidence="1">
    <location>
        <begin position="139"/>
        <end position="165"/>
    </location>
</feature>
<reference evidence="4 5" key="1">
    <citation type="submission" date="2017-05" db="EMBL/GenBank/DDBJ databases">
        <authorList>
            <person name="Song R."/>
            <person name="Chenine A.L."/>
            <person name="Ruprecht R.M."/>
        </authorList>
    </citation>
    <scope>NUCLEOTIDE SEQUENCE [LARGE SCALE GENOMIC DNA]</scope>
    <source>
        <strain evidence="4 5">CECT 7927</strain>
    </source>
</reference>
<dbReference type="AlphaFoldDB" id="A0A1Y6IXX3"/>
<accession>A0A1Y6IXX3</accession>
<evidence type="ECO:0000313" key="4">
    <source>
        <dbReference type="EMBL" id="SMS01342.1"/>
    </source>
</evidence>
<sequence length="165" mass="16898">MKFKLFAVGLAWSAGLAFPVLAAPDSSVSPEATSVASAEQARIEQQAAQLLTENSPVDVVRLIAQENPQNAPLAIQIVHVMAPEVSLESLVSAAFNAAPEVALAIASMALELGLDATLLPELAIAANIDPTIVAEATAAGPATQSPAPQPIIIRRHPRGSGISPS</sequence>
<evidence type="ECO:0000313" key="5">
    <source>
        <dbReference type="Proteomes" id="UP000196125"/>
    </source>
</evidence>
<dbReference type="RefSeq" id="WP_087481373.1">
    <property type="nucleotide sequence ID" value="NZ_AP024883.1"/>
</dbReference>
<dbReference type="OrthoDB" id="5876185at2"/>
<feature type="signal peptide" evidence="2">
    <location>
        <begin position="1"/>
        <end position="22"/>
    </location>
</feature>
<keyword evidence="2" id="KW-0732">Signal</keyword>
<name>A0A1Y6IXX3_9VIBR</name>